<name>A0A6U5NTN7_9STRA</name>
<gene>
    <name evidence="5" type="ORF">GOCE00092_LOCUS21630</name>
    <name evidence="6" type="ORF">GOCE00092_LOCUS21640</name>
</gene>
<evidence type="ECO:0000313" key="6">
    <source>
        <dbReference type="EMBL" id="CAD9300890.1"/>
    </source>
</evidence>
<dbReference type="InterPro" id="IPR013785">
    <property type="entry name" value="Aldolase_TIM"/>
</dbReference>
<dbReference type="GO" id="GO:0043720">
    <property type="term" value="F:3-keto-5-aminohexanoate cleavage activity"/>
    <property type="evidence" value="ECO:0007669"/>
    <property type="project" value="InterPro"/>
</dbReference>
<dbReference type="PANTHER" id="PTHR37418:SF2">
    <property type="entry name" value="3-KETO-5-AMINOHEXANOATE CLEAVAGE ENZYME"/>
    <property type="match status" value="1"/>
</dbReference>
<sequence length="311" mass="34106">MVGQLTKEHGKLVLTVALTGNINTKERNPNLPCSPQEIADDIHECAKLGAVFFHIHARDENNKPTMRVEIFREICRLVKLRDPNVIIQISTGGRAPPAGVDVDPNLWRINPLDLLPESGSFTPGSVNLEPIIYKNSPELVQLLAEKYRDTGIKPEIECFDSNMITKADQLVKKGLLTRPIHFGFVMGAPGAQGATVHHLSHLVSLLTPGDTWSTIGIGKYSLPLATAAIALGGHVRVGLEDNNRMPDGSLATNASMVKHIADLAKMMGRELATPDEAREILSLPMKWKDRIVPQLNEPKLSHLVAKEESEE</sequence>
<dbReference type="GO" id="GO:0046872">
    <property type="term" value="F:metal ion binding"/>
    <property type="evidence" value="ECO:0007669"/>
    <property type="project" value="UniProtKB-KW"/>
</dbReference>
<dbReference type="AlphaFoldDB" id="A0A6U5NTN7"/>
<evidence type="ECO:0000256" key="2">
    <source>
        <dbReference type="ARBA" id="ARBA00022679"/>
    </source>
</evidence>
<evidence type="ECO:0000256" key="3">
    <source>
        <dbReference type="ARBA" id="ARBA00022723"/>
    </source>
</evidence>
<dbReference type="EMBL" id="HBGK01041425">
    <property type="protein sequence ID" value="CAD9300890.1"/>
    <property type="molecule type" value="Transcribed_RNA"/>
</dbReference>
<dbReference type="Gene3D" id="3.20.20.70">
    <property type="entry name" value="Aldolase class I"/>
    <property type="match status" value="1"/>
</dbReference>
<keyword evidence="3" id="KW-0479">Metal-binding</keyword>
<accession>A0A6U5NTN7</accession>
<dbReference type="PANTHER" id="PTHR37418">
    <property type="entry name" value="3-KETO-5-AMINOHEXANOATE CLEAVAGE ENZYME-RELATED"/>
    <property type="match status" value="1"/>
</dbReference>
<dbReference type="Pfam" id="PF05853">
    <property type="entry name" value="BKACE"/>
    <property type="match status" value="1"/>
</dbReference>
<evidence type="ECO:0000256" key="4">
    <source>
        <dbReference type="ARBA" id="ARBA00022833"/>
    </source>
</evidence>
<evidence type="ECO:0000256" key="1">
    <source>
        <dbReference type="ARBA" id="ARBA00001947"/>
    </source>
</evidence>
<proteinExistence type="predicted"/>
<protein>
    <recommendedName>
        <fullName evidence="7">3-keto-5-aminohexanoate cleavage enzyme</fullName>
    </recommendedName>
</protein>
<evidence type="ECO:0000313" key="5">
    <source>
        <dbReference type="EMBL" id="CAD9300877.1"/>
    </source>
</evidence>
<organism evidence="6">
    <name type="scientific">Grammatophora oceanica</name>
    <dbReference type="NCBI Taxonomy" id="210454"/>
    <lineage>
        <taxon>Eukaryota</taxon>
        <taxon>Sar</taxon>
        <taxon>Stramenopiles</taxon>
        <taxon>Ochrophyta</taxon>
        <taxon>Bacillariophyta</taxon>
        <taxon>Fragilariophyceae</taxon>
        <taxon>Fragilariophycidae</taxon>
        <taxon>Rhabdonematales</taxon>
        <taxon>Grammatophoraceae</taxon>
        <taxon>Grammatophora</taxon>
    </lineage>
</organism>
<keyword evidence="2" id="KW-0808">Transferase</keyword>
<evidence type="ECO:0008006" key="7">
    <source>
        <dbReference type="Google" id="ProtNLM"/>
    </source>
</evidence>
<reference evidence="6" key="1">
    <citation type="submission" date="2021-01" db="EMBL/GenBank/DDBJ databases">
        <authorList>
            <person name="Corre E."/>
            <person name="Pelletier E."/>
            <person name="Niang G."/>
            <person name="Scheremetjew M."/>
            <person name="Finn R."/>
            <person name="Kale V."/>
            <person name="Holt S."/>
            <person name="Cochrane G."/>
            <person name="Meng A."/>
            <person name="Brown T."/>
            <person name="Cohen L."/>
        </authorList>
    </citation>
    <scope>NUCLEOTIDE SEQUENCE</scope>
    <source>
        <strain evidence="6">CCMP 410</strain>
    </source>
</reference>
<keyword evidence="4" id="KW-0862">Zinc</keyword>
<dbReference type="EMBL" id="HBGK01041414">
    <property type="protein sequence ID" value="CAD9300877.1"/>
    <property type="molecule type" value="Transcribed_RNA"/>
</dbReference>
<comment type="cofactor">
    <cofactor evidence="1">
        <name>Zn(2+)</name>
        <dbReference type="ChEBI" id="CHEBI:29105"/>
    </cofactor>
</comment>
<dbReference type="InterPro" id="IPR008567">
    <property type="entry name" value="BKACE"/>
</dbReference>